<comment type="caution">
    <text evidence="1">The sequence shown here is derived from an EMBL/GenBank/DDBJ whole genome shotgun (WGS) entry which is preliminary data.</text>
</comment>
<organism evidence="1 2">
    <name type="scientific">Aeromonas piscicola</name>
    <dbReference type="NCBI Taxonomy" id="600645"/>
    <lineage>
        <taxon>Bacteria</taxon>
        <taxon>Pseudomonadati</taxon>
        <taxon>Pseudomonadota</taxon>
        <taxon>Gammaproteobacteria</taxon>
        <taxon>Aeromonadales</taxon>
        <taxon>Aeromonadaceae</taxon>
        <taxon>Aeromonas</taxon>
    </lineage>
</organism>
<dbReference type="RefSeq" id="WP_290041109.1">
    <property type="nucleotide sequence ID" value="NZ_JAOPLU010000001.1"/>
</dbReference>
<proteinExistence type="predicted"/>
<gene>
    <name evidence="1" type="ORF">OB962_04230</name>
</gene>
<evidence type="ECO:0000313" key="1">
    <source>
        <dbReference type="EMBL" id="MDM5130211.1"/>
    </source>
</evidence>
<dbReference type="EMBL" id="JAOPLU010000001">
    <property type="protein sequence ID" value="MDM5130211.1"/>
    <property type="molecule type" value="Genomic_DNA"/>
</dbReference>
<protein>
    <submittedName>
        <fullName evidence="1">DUF2235 domain-containing protein</fullName>
    </submittedName>
</protein>
<reference evidence="1" key="1">
    <citation type="submission" date="2024-05" db="EMBL/GenBank/DDBJ databases">
        <title>WGS of Aeromonas isolates.</title>
        <authorList>
            <person name="Lee H."/>
        </authorList>
    </citation>
    <scope>NUCLEOTIDE SEQUENCE</scope>
    <source>
        <strain evidence="1">LP308</strain>
    </source>
</reference>
<name>A0ABT7Q8D6_9GAMM</name>
<evidence type="ECO:0000313" key="2">
    <source>
        <dbReference type="Proteomes" id="UP001168109"/>
    </source>
</evidence>
<accession>A0ABT7Q8D6</accession>
<keyword evidence="2" id="KW-1185">Reference proteome</keyword>
<sequence>MVDTHDIQCRAARERSLHQAGVGTCALAWQVGFFFDGIRRNVNQDSDSHRLTNVSRLFRAHPIRESMNLDSSYVFSKLYISGLGTPYEDQTADRLHSVMDSQQKALLDNTLESTSGQAKETAVDALYDANKKDWFDTLSHNLKDLFSIKAAKAVITDTAQGIAKKVTLEALPALRDHPMVMEQFMTGVDARVDGAKNSFKERFAYVTSQNQLPIKLIQISVFGADLGGILARRFIEELLEEVCTKEGDEYRYEGAKVEITFAGLFDCTRRSSLDSGDTMADAFSLAGLLARPISGPLEWIGGGKVIDFDKPLHPAVKKALHLVAAHERRVYRPLVPLGPLKSTWREELLPGVSEDITGGLLPNEQRPSAELCRVALHQMYNAARSGEVPFPNFKDLQKISGRVASYFVINDNLAGKSVRFYSRKYMQKVGSNKPSRQAFERHQQIYAWWLGRQYADYKARMETASSEDRSWLKDRWGWLEFVRDEAKYVERAVTNPNGYVAYAQGSNALKMAKTFLYPSQHAFPEEVGIFFAYFMHDFVSSTAFTASPTEQVKIKDQSETMISSHHFFLPRGIETIEASGKDQAA</sequence>
<dbReference type="Proteomes" id="UP001168109">
    <property type="component" value="Unassembled WGS sequence"/>
</dbReference>